<evidence type="ECO:0000256" key="3">
    <source>
        <dbReference type="ARBA" id="ARBA00023125"/>
    </source>
</evidence>
<dbReference type="EMBL" id="FLRA01000009">
    <property type="protein sequence ID" value="SBT17262.1"/>
    <property type="molecule type" value="Genomic_DNA"/>
</dbReference>
<dbReference type="EMBL" id="FLRB01000018">
    <property type="protein sequence ID" value="SBT22404.1"/>
    <property type="molecule type" value="Genomic_DNA"/>
</dbReference>
<dbReference type="RefSeq" id="WP_067033841.1">
    <property type="nucleotide sequence ID" value="NZ_FLRA01000009.1"/>
</dbReference>
<dbReference type="Pfam" id="PF03466">
    <property type="entry name" value="LysR_substrate"/>
    <property type="match status" value="1"/>
</dbReference>
<keyword evidence="8" id="KW-1185">Reference proteome</keyword>
<organism evidence="6 9">
    <name type="scientific">Marinomonas gallaica</name>
    <dbReference type="NCBI Taxonomy" id="1806667"/>
    <lineage>
        <taxon>Bacteria</taxon>
        <taxon>Pseudomonadati</taxon>
        <taxon>Pseudomonadota</taxon>
        <taxon>Gammaproteobacteria</taxon>
        <taxon>Oceanospirillales</taxon>
        <taxon>Oceanospirillaceae</taxon>
        <taxon>Marinomonas</taxon>
    </lineage>
</organism>
<sequence>MQNLEHIRMLVLSADLGSFSACARRLGKAQSAVSHAISSLEIDLDVELFDRSTRKPMLTPAGERLYRSAKALLAQSEEFVQMAKAINQQEESNLRIVLDDALMTPAVASVLATFCHKFPYTQLDIQTHPSPDIIPLLLNNQASFGIMVSEISAIKEVDFCFIGQIPMVPLCHPDHELARRESINEPDLYPYRQIAIRGSQQLESPMLMSVTPNVWWCSSTLNALTLVKQGIGWSYLPLYLAQPYIDKKELIKLDVSFDHQTWQAPIDIVWPRGLTKGPALTWLQNELKRVMPKDQCLS</sequence>
<keyword evidence="3" id="KW-0238">DNA-binding</keyword>
<keyword evidence="2" id="KW-0805">Transcription regulation</keyword>
<dbReference type="SUPFAM" id="SSF46785">
    <property type="entry name" value="Winged helix' DNA-binding domain"/>
    <property type="match status" value="1"/>
</dbReference>
<dbReference type="GO" id="GO:0003700">
    <property type="term" value="F:DNA-binding transcription factor activity"/>
    <property type="evidence" value="ECO:0007669"/>
    <property type="project" value="InterPro"/>
</dbReference>
<feature type="domain" description="HTH lysR-type" evidence="5">
    <location>
        <begin position="1"/>
        <end position="59"/>
    </location>
</feature>
<dbReference type="InterPro" id="IPR005119">
    <property type="entry name" value="LysR_subst-bd"/>
</dbReference>
<dbReference type="Gene3D" id="3.40.190.290">
    <property type="match status" value="1"/>
</dbReference>
<dbReference type="InterPro" id="IPR000847">
    <property type="entry name" value="LysR_HTH_N"/>
</dbReference>
<dbReference type="PANTHER" id="PTHR30126:SF91">
    <property type="entry name" value="LYSR FAMILY TRANSCRIPTIONAL REGULATOR"/>
    <property type="match status" value="1"/>
</dbReference>
<dbReference type="OrthoDB" id="196624at2"/>
<reference evidence="7 8" key="2">
    <citation type="submission" date="2016-06" db="EMBL/GenBank/DDBJ databases">
        <authorList>
            <person name="Rodrigo-Torres L."/>
            <person name="Arahal D.R."/>
        </authorList>
    </citation>
    <scope>NUCLEOTIDE SEQUENCE [LARGE SCALE GENOMIC DNA]</scope>
    <source>
        <strain evidence="7 8">CECT 5116</strain>
    </source>
</reference>
<accession>A0A1C3JQ25</accession>
<name>A0A1C3JQ25_9GAMM</name>
<reference evidence="6 9" key="1">
    <citation type="submission" date="2016-06" db="EMBL/GenBank/DDBJ databases">
        <authorList>
            <person name="Kjaerup R.B."/>
            <person name="Dalgaard T.S."/>
            <person name="Juul-Madsen H.R."/>
        </authorList>
    </citation>
    <scope>NUCLEOTIDE SEQUENCE [LARGE SCALE GENOMIC DNA]</scope>
    <source>
        <strain evidence="6 9">CECT 5115</strain>
    </source>
</reference>
<evidence type="ECO:0000256" key="1">
    <source>
        <dbReference type="ARBA" id="ARBA00009437"/>
    </source>
</evidence>
<evidence type="ECO:0000313" key="7">
    <source>
        <dbReference type="EMBL" id="SBT22404.1"/>
    </source>
</evidence>
<dbReference type="Proteomes" id="UP000092871">
    <property type="component" value="Unassembled WGS sequence"/>
</dbReference>
<evidence type="ECO:0000259" key="5">
    <source>
        <dbReference type="PROSITE" id="PS50931"/>
    </source>
</evidence>
<dbReference type="Gene3D" id="1.10.10.10">
    <property type="entry name" value="Winged helix-like DNA-binding domain superfamily/Winged helix DNA-binding domain"/>
    <property type="match status" value="1"/>
</dbReference>
<dbReference type="InterPro" id="IPR036390">
    <property type="entry name" value="WH_DNA-bd_sf"/>
</dbReference>
<dbReference type="CDD" id="cd05466">
    <property type="entry name" value="PBP2_LTTR_substrate"/>
    <property type="match status" value="1"/>
</dbReference>
<evidence type="ECO:0000313" key="8">
    <source>
        <dbReference type="Proteomes" id="UP000092840"/>
    </source>
</evidence>
<dbReference type="InterPro" id="IPR036388">
    <property type="entry name" value="WH-like_DNA-bd_sf"/>
</dbReference>
<keyword evidence="4" id="KW-0804">Transcription</keyword>
<dbReference type="PROSITE" id="PS50931">
    <property type="entry name" value="HTH_LYSR"/>
    <property type="match status" value="1"/>
</dbReference>
<evidence type="ECO:0000313" key="6">
    <source>
        <dbReference type="EMBL" id="SBT17262.1"/>
    </source>
</evidence>
<dbReference type="AlphaFoldDB" id="A0A1C3JQ25"/>
<dbReference type="Proteomes" id="UP000092840">
    <property type="component" value="Unassembled WGS sequence"/>
</dbReference>
<comment type="similarity">
    <text evidence="1">Belongs to the LysR transcriptional regulatory family.</text>
</comment>
<dbReference type="PRINTS" id="PR00039">
    <property type="entry name" value="HTHLYSR"/>
</dbReference>
<gene>
    <name evidence="6" type="primary">allS_2</name>
    <name evidence="6" type="ORF">MGA5115_01371</name>
    <name evidence="7" type="ORF">MGA5116_03024</name>
</gene>
<evidence type="ECO:0000256" key="4">
    <source>
        <dbReference type="ARBA" id="ARBA00023163"/>
    </source>
</evidence>
<dbReference type="PANTHER" id="PTHR30126">
    <property type="entry name" value="HTH-TYPE TRANSCRIPTIONAL REGULATOR"/>
    <property type="match status" value="1"/>
</dbReference>
<evidence type="ECO:0000313" key="9">
    <source>
        <dbReference type="Proteomes" id="UP000092871"/>
    </source>
</evidence>
<dbReference type="FunFam" id="1.10.10.10:FF:000001">
    <property type="entry name" value="LysR family transcriptional regulator"/>
    <property type="match status" value="1"/>
</dbReference>
<dbReference type="SUPFAM" id="SSF53850">
    <property type="entry name" value="Periplasmic binding protein-like II"/>
    <property type="match status" value="1"/>
</dbReference>
<protein>
    <submittedName>
        <fullName evidence="6">HTH-type transcriptional activator AllS</fullName>
    </submittedName>
</protein>
<dbReference type="Pfam" id="PF00126">
    <property type="entry name" value="HTH_1"/>
    <property type="match status" value="1"/>
</dbReference>
<proteinExistence type="inferred from homology"/>
<dbReference type="GO" id="GO:0000976">
    <property type="term" value="F:transcription cis-regulatory region binding"/>
    <property type="evidence" value="ECO:0007669"/>
    <property type="project" value="TreeGrafter"/>
</dbReference>
<evidence type="ECO:0000256" key="2">
    <source>
        <dbReference type="ARBA" id="ARBA00023015"/>
    </source>
</evidence>